<name>A0AAN0RLB4_9RHOB</name>
<gene>
    <name evidence="1" type="ORF">RCA23_c26740</name>
</gene>
<evidence type="ECO:0000313" key="2">
    <source>
        <dbReference type="Proteomes" id="UP000028680"/>
    </source>
</evidence>
<protein>
    <submittedName>
        <fullName evidence="1">Uncharacterized protein</fullName>
    </submittedName>
</protein>
<dbReference type="Proteomes" id="UP000028680">
    <property type="component" value="Chromosome"/>
</dbReference>
<proteinExistence type="predicted"/>
<dbReference type="KEGG" id="ptp:RCA23_c26740"/>
<keyword evidence="2" id="KW-1185">Reference proteome</keyword>
<organism evidence="1 2">
    <name type="scientific">Planktomarina temperata RCA23</name>
    <dbReference type="NCBI Taxonomy" id="666509"/>
    <lineage>
        <taxon>Bacteria</taxon>
        <taxon>Pseudomonadati</taxon>
        <taxon>Pseudomonadota</taxon>
        <taxon>Alphaproteobacteria</taxon>
        <taxon>Rhodobacterales</taxon>
        <taxon>Paracoccaceae</taxon>
        <taxon>Planktomarina</taxon>
    </lineage>
</organism>
<accession>A0AAN0RLB4</accession>
<reference evidence="1 2" key="1">
    <citation type="journal article" date="2014" name="ISME J.">
        <title>Adaptation of an abundant Roseobacter RCA organism to pelagic systems revealed by genomic and transcriptomic analyses.</title>
        <authorList>
            <person name="Voget S."/>
            <person name="Wemheuer B."/>
            <person name="Brinkhoff T."/>
            <person name="Vollmers J."/>
            <person name="Dietrich S."/>
            <person name="Giebel H.A."/>
            <person name="Beardsley C."/>
            <person name="Sardemann C."/>
            <person name="Bakenhus I."/>
            <person name="Billerbeck S."/>
            <person name="Daniel R."/>
            <person name="Simon M."/>
        </authorList>
    </citation>
    <scope>NUCLEOTIDE SEQUENCE [LARGE SCALE GENOMIC DNA]</scope>
    <source>
        <strain evidence="1 2">RCA23</strain>
    </source>
</reference>
<dbReference type="AlphaFoldDB" id="A0AAN0RLB4"/>
<dbReference type="EMBL" id="CP003984">
    <property type="protein sequence ID" value="AII88190.1"/>
    <property type="molecule type" value="Genomic_DNA"/>
</dbReference>
<sequence>MSEVLNKINEAGALCIKLTHAIRQDEGPKPSQSQISNEMISTGLERIRCLIQDIDIASLNFSENEHQEELMKFSAIQSFLKVFEERENEIYSKANLEIFGLQVDVLHGGPSATILGGRKAGKKLGVQQQYLRAAAVLLWKFHKANKDEELLNKLIADARTVIGIGSKKKLAKMIDNHDQNHDFDLVKSKSHLSVHIPGIENLIKNYGYRRLTDFT</sequence>
<evidence type="ECO:0000313" key="1">
    <source>
        <dbReference type="EMBL" id="AII88190.1"/>
    </source>
</evidence>
<dbReference type="RefSeq" id="WP_044050776.1">
    <property type="nucleotide sequence ID" value="NZ_CP003984.1"/>
</dbReference>